<accession>A0A0G3G1U6</accession>
<dbReference type="InterPro" id="IPR029759">
    <property type="entry name" value="GPX_AS"/>
</dbReference>
<sequence length="182" mass="20434">MSRFAPLFASLLLVLPMACATATEPDTEALFQHELGRLHASEMVSLQERFQGHPLLIINTASHCGYTDQFGGLEQLHQDYRDQGLKVVGFPSHDFNQEADDEAETARVCFENFGVTFDMFRPISVRGADAHPIFRELARQAAAPRWNFYKYVVDREGRVVAHFPSQAGPGSPELRRAIESIL</sequence>
<dbReference type="InterPro" id="IPR013766">
    <property type="entry name" value="Thioredoxin_domain"/>
</dbReference>
<dbReference type="AlphaFoldDB" id="A0A0G3G1U6"/>
<evidence type="ECO:0000259" key="7">
    <source>
        <dbReference type="PROSITE" id="PS51352"/>
    </source>
</evidence>
<dbReference type="GO" id="GO:0034599">
    <property type="term" value="P:cellular response to oxidative stress"/>
    <property type="evidence" value="ECO:0007669"/>
    <property type="project" value="TreeGrafter"/>
</dbReference>
<reference evidence="8 9" key="1">
    <citation type="submission" date="2015-04" db="EMBL/GenBank/DDBJ databases">
        <title>Complete Sequence for the Genome of the Thioalkalivibrio versutus D301.</title>
        <authorList>
            <person name="Mu T."/>
            <person name="Zhou J."/>
            <person name="Xu X."/>
        </authorList>
    </citation>
    <scope>NUCLEOTIDE SEQUENCE [LARGE SCALE GENOMIC DNA]</scope>
    <source>
        <strain evidence="8 9">D301</strain>
    </source>
</reference>
<dbReference type="PRINTS" id="PR01011">
    <property type="entry name" value="GLUTPROXDASE"/>
</dbReference>
<dbReference type="OrthoDB" id="9785502at2"/>
<dbReference type="STRING" id="106634.TVD_02815"/>
<dbReference type="PROSITE" id="PS51352">
    <property type="entry name" value="THIOREDOXIN_2"/>
    <property type="match status" value="1"/>
</dbReference>
<evidence type="ECO:0000256" key="1">
    <source>
        <dbReference type="ARBA" id="ARBA00006926"/>
    </source>
</evidence>
<dbReference type="EMBL" id="CP011367">
    <property type="protein sequence ID" value="AKJ94369.1"/>
    <property type="molecule type" value="Genomic_DNA"/>
</dbReference>
<comment type="similarity">
    <text evidence="1 5">Belongs to the glutathione peroxidase family.</text>
</comment>
<dbReference type="PIRSF" id="PIRSF000303">
    <property type="entry name" value="Glutathion_perox"/>
    <property type="match status" value="1"/>
</dbReference>
<dbReference type="RefSeq" id="WP_047250759.1">
    <property type="nucleotide sequence ID" value="NZ_CP011367.1"/>
</dbReference>
<dbReference type="Pfam" id="PF00255">
    <property type="entry name" value="GSHPx"/>
    <property type="match status" value="1"/>
</dbReference>
<evidence type="ECO:0000256" key="6">
    <source>
        <dbReference type="SAM" id="SignalP"/>
    </source>
</evidence>
<evidence type="ECO:0000256" key="3">
    <source>
        <dbReference type="ARBA" id="ARBA00023002"/>
    </source>
</evidence>
<name>A0A0G3G1U6_9GAMM</name>
<dbReference type="PROSITE" id="PS00460">
    <property type="entry name" value="GLUTATHIONE_PEROXID_1"/>
    <property type="match status" value="1"/>
</dbReference>
<dbReference type="Gene3D" id="3.40.30.10">
    <property type="entry name" value="Glutaredoxin"/>
    <property type="match status" value="1"/>
</dbReference>
<dbReference type="InterPro" id="IPR000889">
    <property type="entry name" value="Glutathione_peroxidase"/>
</dbReference>
<evidence type="ECO:0000313" key="9">
    <source>
        <dbReference type="Proteomes" id="UP000064201"/>
    </source>
</evidence>
<keyword evidence="3 5" id="KW-0560">Oxidoreductase</keyword>
<feature type="active site" evidence="4">
    <location>
        <position position="64"/>
    </location>
</feature>
<dbReference type="SUPFAM" id="SSF52833">
    <property type="entry name" value="Thioredoxin-like"/>
    <property type="match status" value="1"/>
</dbReference>
<dbReference type="InterPro" id="IPR036249">
    <property type="entry name" value="Thioredoxin-like_sf"/>
</dbReference>
<evidence type="ECO:0000256" key="2">
    <source>
        <dbReference type="ARBA" id="ARBA00022559"/>
    </source>
</evidence>
<dbReference type="CDD" id="cd00340">
    <property type="entry name" value="GSH_Peroxidase"/>
    <property type="match status" value="1"/>
</dbReference>
<keyword evidence="6" id="KW-0732">Signal</keyword>
<evidence type="ECO:0000313" key="8">
    <source>
        <dbReference type="EMBL" id="AKJ94369.1"/>
    </source>
</evidence>
<proteinExistence type="inferred from homology"/>
<dbReference type="PATRIC" id="fig|106634.4.peg.569"/>
<keyword evidence="9" id="KW-1185">Reference proteome</keyword>
<keyword evidence="2 5" id="KW-0575">Peroxidase</keyword>
<evidence type="ECO:0000256" key="4">
    <source>
        <dbReference type="PIRSR" id="PIRSR000303-1"/>
    </source>
</evidence>
<dbReference type="PROSITE" id="PS51355">
    <property type="entry name" value="GLUTATHIONE_PEROXID_3"/>
    <property type="match status" value="1"/>
</dbReference>
<feature type="signal peptide" evidence="6">
    <location>
        <begin position="1"/>
        <end position="22"/>
    </location>
</feature>
<protein>
    <recommendedName>
        <fullName evidence="5">Glutathione peroxidase</fullName>
    </recommendedName>
</protein>
<gene>
    <name evidence="8" type="ORF">TVD_02815</name>
</gene>
<dbReference type="Proteomes" id="UP000064201">
    <property type="component" value="Chromosome"/>
</dbReference>
<feature type="chain" id="PRO_5002553691" description="Glutathione peroxidase" evidence="6">
    <location>
        <begin position="23"/>
        <end position="182"/>
    </location>
</feature>
<dbReference type="KEGG" id="tvr:TVD_02815"/>
<dbReference type="PANTHER" id="PTHR11592:SF44">
    <property type="entry name" value="GLUTATHIONE PEROXIDASE"/>
    <property type="match status" value="1"/>
</dbReference>
<organism evidence="8 9">
    <name type="scientific">Thioalkalivibrio versutus</name>
    <dbReference type="NCBI Taxonomy" id="106634"/>
    <lineage>
        <taxon>Bacteria</taxon>
        <taxon>Pseudomonadati</taxon>
        <taxon>Pseudomonadota</taxon>
        <taxon>Gammaproteobacteria</taxon>
        <taxon>Chromatiales</taxon>
        <taxon>Ectothiorhodospiraceae</taxon>
        <taxon>Thioalkalivibrio</taxon>
    </lineage>
</organism>
<dbReference type="PANTHER" id="PTHR11592">
    <property type="entry name" value="GLUTATHIONE PEROXIDASE"/>
    <property type="match status" value="1"/>
</dbReference>
<evidence type="ECO:0000256" key="5">
    <source>
        <dbReference type="RuleBase" id="RU000499"/>
    </source>
</evidence>
<dbReference type="GO" id="GO:0004601">
    <property type="term" value="F:peroxidase activity"/>
    <property type="evidence" value="ECO:0007669"/>
    <property type="project" value="UniProtKB-KW"/>
</dbReference>
<feature type="domain" description="Thioredoxin" evidence="7">
    <location>
        <begin position="9"/>
        <end position="182"/>
    </location>
</feature>